<comment type="caution">
    <text evidence="1">The sequence shown here is derived from an EMBL/GenBank/DDBJ whole genome shotgun (WGS) entry which is preliminary data.</text>
</comment>
<keyword evidence="2" id="KW-1185">Reference proteome</keyword>
<accession>A0ACB9VLT0</accession>
<dbReference type="EMBL" id="CM043026">
    <property type="protein sequence ID" value="KAI4590763.1"/>
    <property type="molecule type" value="Genomic_DNA"/>
</dbReference>
<reference evidence="1" key="1">
    <citation type="submission" date="2022-03" db="EMBL/GenBank/DDBJ databases">
        <title>Genomic analyses of argali, domestic sheep and their hybrids provide insights into chromosomal evolution, heterosis and genetic basis of agronomic traits.</title>
        <authorList>
            <person name="Li M."/>
        </authorList>
    </citation>
    <scope>NUCLEOTIDE SEQUENCE</scope>
    <source>
        <strain evidence="1">F1 hybrid</strain>
    </source>
</reference>
<proteinExistence type="predicted"/>
<gene>
    <name evidence="1" type="ORF">MJG53_001812</name>
</gene>
<protein>
    <submittedName>
        <fullName evidence="1">Uncharacterized protein</fullName>
    </submittedName>
</protein>
<evidence type="ECO:0000313" key="2">
    <source>
        <dbReference type="Proteomes" id="UP001057279"/>
    </source>
</evidence>
<dbReference type="Proteomes" id="UP001057279">
    <property type="component" value="Linkage Group LG01"/>
</dbReference>
<name>A0ACB9VLT0_9CETA</name>
<organism evidence="1 2">
    <name type="scientific">Ovis ammon polii x Ovis aries</name>
    <dbReference type="NCBI Taxonomy" id="2918886"/>
    <lineage>
        <taxon>Eukaryota</taxon>
        <taxon>Metazoa</taxon>
        <taxon>Chordata</taxon>
        <taxon>Craniata</taxon>
        <taxon>Vertebrata</taxon>
        <taxon>Euteleostomi</taxon>
        <taxon>Mammalia</taxon>
        <taxon>Eutheria</taxon>
        <taxon>Laurasiatheria</taxon>
        <taxon>Artiodactyla</taxon>
        <taxon>Ruminantia</taxon>
        <taxon>Pecora</taxon>
        <taxon>Bovidae</taxon>
        <taxon>Caprinae</taxon>
        <taxon>Ovis</taxon>
    </lineage>
</organism>
<sequence>MQGWSEREMELGCSHASLISQEALQSAPKLKQVVQALVCLHGPVIGCRCPWKGDNLGRGSFLHPGPILGEELSCEPSRDNTSSYWEMSLHQKESIWVSLVA</sequence>
<evidence type="ECO:0000313" key="1">
    <source>
        <dbReference type="EMBL" id="KAI4590763.1"/>
    </source>
</evidence>